<dbReference type="AlphaFoldDB" id="A0A840R4S4"/>
<keyword evidence="6" id="KW-1185">Reference proteome</keyword>
<protein>
    <submittedName>
        <fullName evidence="5">Transcriptional regulator with GAF, ATPase, and Fis domain</fullName>
    </submittedName>
</protein>
<dbReference type="GO" id="GO:0005524">
    <property type="term" value="F:ATP binding"/>
    <property type="evidence" value="ECO:0007669"/>
    <property type="project" value="UniProtKB-KW"/>
</dbReference>
<evidence type="ECO:0000256" key="1">
    <source>
        <dbReference type="ARBA" id="ARBA00022741"/>
    </source>
</evidence>
<dbReference type="PANTHER" id="PTHR32071:SF117">
    <property type="entry name" value="PTS-DEPENDENT DIHYDROXYACETONE KINASE OPERON REGULATORY PROTEIN-RELATED"/>
    <property type="match status" value="1"/>
</dbReference>
<dbReference type="Gene3D" id="3.40.50.300">
    <property type="entry name" value="P-loop containing nucleotide triphosphate hydrolases"/>
    <property type="match status" value="1"/>
</dbReference>
<sequence>MTVQADKHLLALWTEAGKHAVLSELMPSLIAVLREITSIDELYLFAFNGADEWRLSGGWRDEYVPEIFTQRPITEASALETIQRWARATAQLSEQSDATHRAALRILLGSDYDGRISVLMPLRRDTGMLGIAVLVCESACTSSQCEQLIALAEPLLACIENDQQLTHIQRLRVRAEADRQSLLGRLGLRSISENIVGADGGLKQVMHRVNQVAPSPAGVLILGETGAGKEVIARAIHERSARHNGPFLRVNCGALPPELIDSELFGHEKGSFTGALASRRGWFERAGGGTLFLDEVGELPPAAQVRLLRVLQDGIIQKVGSEHDVQVDVRVIAATHRDLPKMVQEGSFREDLWYRLAVFPIILPTLNERLDDIEDLAKHFIQRAAMRMGVPVPPLSAADVRNLKRYSWPGNIRELGSVLERAVILGHGEYLDLEMALGAPSPKLKSPNKSEAADLVNSVSDPVDESLEAVIAAHIKYVLTDTKGRVDGPFGAAKRLGINVSTLRAKLRKLGIDANAFRSSSRD</sequence>
<dbReference type="InterPro" id="IPR027417">
    <property type="entry name" value="P-loop_NTPase"/>
</dbReference>
<dbReference type="EMBL" id="JACHHW010000004">
    <property type="protein sequence ID" value="MBB5187533.1"/>
    <property type="molecule type" value="Genomic_DNA"/>
</dbReference>
<reference evidence="5 6" key="1">
    <citation type="submission" date="2020-08" db="EMBL/GenBank/DDBJ databases">
        <title>Genomic Encyclopedia of Type Strains, Phase IV (KMG-IV): sequencing the most valuable type-strain genomes for metagenomic binning, comparative biology and taxonomic classification.</title>
        <authorList>
            <person name="Goeker M."/>
        </authorList>
    </citation>
    <scope>NUCLEOTIDE SEQUENCE [LARGE SCALE GENOMIC DNA]</scope>
    <source>
        <strain evidence="5 6">DSM 25701</strain>
    </source>
</reference>
<dbReference type="Pfam" id="PF25601">
    <property type="entry name" value="AAA_lid_14"/>
    <property type="match status" value="1"/>
</dbReference>
<dbReference type="SUPFAM" id="SSF46689">
    <property type="entry name" value="Homeodomain-like"/>
    <property type="match status" value="1"/>
</dbReference>
<dbReference type="PROSITE" id="PS50045">
    <property type="entry name" value="SIGMA54_INTERACT_4"/>
    <property type="match status" value="1"/>
</dbReference>
<dbReference type="SMART" id="SM00382">
    <property type="entry name" value="AAA"/>
    <property type="match status" value="1"/>
</dbReference>
<organism evidence="5 6">
    <name type="scientific">Zhongshania antarctica</name>
    <dbReference type="NCBI Taxonomy" id="641702"/>
    <lineage>
        <taxon>Bacteria</taxon>
        <taxon>Pseudomonadati</taxon>
        <taxon>Pseudomonadota</taxon>
        <taxon>Gammaproteobacteria</taxon>
        <taxon>Cellvibrionales</taxon>
        <taxon>Spongiibacteraceae</taxon>
        <taxon>Zhongshania</taxon>
    </lineage>
</organism>
<dbReference type="InterPro" id="IPR002078">
    <property type="entry name" value="Sigma_54_int"/>
</dbReference>
<dbReference type="InterPro" id="IPR058031">
    <property type="entry name" value="AAA_lid_NorR"/>
</dbReference>
<dbReference type="PROSITE" id="PS00675">
    <property type="entry name" value="SIGMA54_INTERACT_1"/>
    <property type="match status" value="1"/>
</dbReference>
<dbReference type="Gene3D" id="1.10.10.60">
    <property type="entry name" value="Homeodomain-like"/>
    <property type="match status" value="1"/>
</dbReference>
<dbReference type="Pfam" id="PF00158">
    <property type="entry name" value="Sigma54_activat"/>
    <property type="match status" value="1"/>
</dbReference>
<dbReference type="InterPro" id="IPR003593">
    <property type="entry name" value="AAA+_ATPase"/>
</dbReference>
<evidence type="ECO:0000256" key="3">
    <source>
        <dbReference type="ARBA" id="ARBA00023125"/>
    </source>
</evidence>
<accession>A0A840R4S4</accession>
<comment type="caution">
    <text evidence="5">The sequence shown here is derived from an EMBL/GenBank/DDBJ whole genome shotgun (WGS) entry which is preliminary data.</text>
</comment>
<dbReference type="Proteomes" id="UP000536640">
    <property type="component" value="Unassembled WGS sequence"/>
</dbReference>
<evidence type="ECO:0000256" key="2">
    <source>
        <dbReference type="ARBA" id="ARBA00022840"/>
    </source>
</evidence>
<keyword evidence="3" id="KW-0238">DNA-binding</keyword>
<evidence type="ECO:0000259" key="4">
    <source>
        <dbReference type="PROSITE" id="PS50045"/>
    </source>
</evidence>
<dbReference type="GO" id="GO:0003677">
    <property type="term" value="F:DNA binding"/>
    <property type="evidence" value="ECO:0007669"/>
    <property type="project" value="UniProtKB-KW"/>
</dbReference>
<dbReference type="GO" id="GO:0006355">
    <property type="term" value="P:regulation of DNA-templated transcription"/>
    <property type="evidence" value="ECO:0007669"/>
    <property type="project" value="InterPro"/>
</dbReference>
<keyword evidence="2" id="KW-0067">ATP-binding</keyword>
<dbReference type="CDD" id="cd00009">
    <property type="entry name" value="AAA"/>
    <property type="match status" value="1"/>
</dbReference>
<dbReference type="InterPro" id="IPR025662">
    <property type="entry name" value="Sigma_54_int_dom_ATP-bd_1"/>
</dbReference>
<dbReference type="Gene3D" id="1.10.8.60">
    <property type="match status" value="1"/>
</dbReference>
<name>A0A840R4S4_9GAMM</name>
<dbReference type="FunFam" id="3.40.50.300:FF:000006">
    <property type="entry name" value="DNA-binding transcriptional regulator NtrC"/>
    <property type="match status" value="1"/>
</dbReference>
<proteinExistence type="predicted"/>
<keyword evidence="1" id="KW-0547">Nucleotide-binding</keyword>
<dbReference type="PANTHER" id="PTHR32071">
    <property type="entry name" value="TRANSCRIPTIONAL REGULATORY PROTEIN"/>
    <property type="match status" value="1"/>
</dbReference>
<evidence type="ECO:0000313" key="6">
    <source>
        <dbReference type="Proteomes" id="UP000536640"/>
    </source>
</evidence>
<evidence type="ECO:0000313" key="5">
    <source>
        <dbReference type="EMBL" id="MBB5187533.1"/>
    </source>
</evidence>
<feature type="domain" description="Sigma-54 factor interaction" evidence="4">
    <location>
        <begin position="195"/>
        <end position="424"/>
    </location>
</feature>
<dbReference type="InterPro" id="IPR009057">
    <property type="entry name" value="Homeodomain-like_sf"/>
</dbReference>
<dbReference type="SUPFAM" id="SSF52540">
    <property type="entry name" value="P-loop containing nucleoside triphosphate hydrolases"/>
    <property type="match status" value="1"/>
</dbReference>
<dbReference type="RefSeq" id="WP_221301632.1">
    <property type="nucleotide sequence ID" value="NZ_JACHHW010000004.1"/>
</dbReference>
<gene>
    <name evidence="5" type="ORF">HNQ57_001802</name>
</gene>